<evidence type="ECO:0000313" key="4">
    <source>
        <dbReference type="EMBL" id="TPX56234.1"/>
    </source>
</evidence>
<proteinExistence type="predicted"/>
<name>A0A507DWY4_9FUNG</name>
<feature type="domain" description="GOLD" evidence="3">
    <location>
        <begin position="181"/>
        <end position="292"/>
    </location>
</feature>
<feature type="transmembrane region" description="Helical" evidence="2">
    <location>
        <begin position="341"/>
        <end position="370"/>
    </location>
</feature>
<keyword evidence="5" id="KW-1185">Reference proteome</keyword>
<feature type="compositionally biased region" description="Pro residues" evidence="1">
    <location>
        <begin position="435"/>
        <end position="447"/>
    </location>
</feature>
<feature type="transmembrane region" description="Helical" evidence="2">
    <location>
        <begin position="105"/>
        <end position="127"/>
    </location>
</feature>
<dbReference type="AlphaFoldDB" id="A0A507DWY4"/>
<keyword evidence="2" id="KW-0472">Membrane</keyword>
<evidence type="ECO:0000256" key="1">
    <source>
        <dbReference type="SAM" id="MobiDB-lite"/>
    </source>
</evidence>
<sequence>MEGTGFRGSENSGVGSGTGESDWPPNRSHHGNGHSHHGAGSFIPGAFLGAIGGAFGHSWWTSRDRAFSPPPHSYQYGYPQQPVQHHQPHMFHMPAPPPTPTRKRACSCSCCLVVLLVIGLIIAALFVPKPGSTDLELVAGDRQLKGINTKWFREVQVAGATDVDTYMFDAEPPLNDIVHLSKDINIKLERGSFHFVRYDVHKGSTIRAQWEFTDFTQPPSFGIIEGQQAFNEWRTGSSVRWFYDRNSAKGSYEFKAPIRAEYFLIFSTSRSWIRATGTASFQVNSVTYSIEKPVDHCPAGSPGVCVFLLEQRASAYLLFVAPPSGDSFTMTYKTLPRNESYAALFASLSSACALFLGVAVIAWCGARCCGMICGSGRRRRYEAIAGDDQADTSPLAPTHAENSAYPNAHPIAADGALQPPFNPQFVGRPNTVVEPPSPPAPSAPPPYSVFDPNTV</sequence>
<feature type="compositionally biased region" description="Basic residues" evidence="1">
    <location>
        <begin position="27"/>
        <end position="37"/>
    </location>
</feature>
<keyword evidence="2" id="KW-0812">Transmembrane</keyword>
<evidence type="ECO:0000259" key="3">
    <source>
        <dbReference type="PROSITE" id="PS50866"/>
    </source>
</evidence>
<gene>
    <name evidence="4" type="ORF">PhCBS80983_g04696</name>
</gene>
<accession>A0A507DWY4</accession>
<dbReference type="EMBL" id="QEAQ01000081">
    <property type="protein sequence ID" value="TPX56234.1"/>
    <property type="molecule type" value="Genomic_DNA"/>
</dbReference>
<keyword evidence="2" id="KW-1133">Transmembrane helix</keyword>
<protein>
    <recommendedName>
        <fullName evidence="3">GOLD domain-containing protein</fullName>
    </recommendedName>
</protein>
<reference evidence="4 5" key="1">
    <citation type="journal article" date="2019" name="Sci. Rep.">
        <title>Comparative genomics of chytrid fungi reveal insights into the obligate biotrophic and pathogenic lifestyle of Synchytrium endobioticum.</title>
        <authorList>
            <person name="van de Vossenberg B.T.L.H."/>
            <person name="Warris S."/>
            <person name="Nguyen H.D.T."/>
            <person name="van Gent-Pelzer M.P.E."/>
            <person name="Joly D.L."/>
            <person name="van de Geest H.C."/>
            <person name="Bonants P.J.M."/>
            <person name="Smith D.S."/>
            <person name="Levesque C.A."/>
            <person name="van der Lee T.A.J."/>
        </authorList>
    </citation>
    <scope>NUCLEOTIDE SEQUENCE [LARGE SCALE GENOMIC DNA]</scope>
    <source>
        <strain evidence="4 5">CBS 809.83</strain>
    </source>
</reference>
<evidence type="ECO:0000256" key="2">
    <source>
        <dbReference type="SAM" id="Phobius"/>
    </source>
</evidence>
<dbReference type="InterPro" id="IPR009038">
    <property type="entry name" value="GOLD_dom"/>
</dbReference>
<dbReference type="PROSITE" id="PS50866">
    <property type="entry name" value="GOLD"/>
    <property type="match status" value="1"/>
</dbReference>
<feature type="region of interest" description="Disordered" evidence="1">
    <location>
        <begin position="415"/>
        <end position="455"/>
    </location>
</feature>
<dbReference type="Proteomes" id="UP000318582">
    <property type="component" value="Unassembled WGS sequence"/>
</dbReference>
<feature type="region of interest" description="Disordered" evidence="1">
    <location>
        <begin position="1"/>
        <end position="37"/>
    </location>
</feature>
<organism evidence="4 5">
    <name type="scientific">Powellomyces hirtus</name>
    <dbReference type="NCBI Taxonomy" id="109895"/>
    <lineage>
        <taxon>Eukaryota</taxon>
        <taxon>Fungi</taxon>
        <taxon>Fungi incertae sedis</taxon>
        <taxon>Chytridiomycota</taxon>
        <taxon>Chytridiomycota incertae sedis</taxon>
        <taxon>Chytridiomycetes</taxon>
        <taxon>Spizellomycetales</taxon>
        <taxon>Powellomycetaceae</taxon>
        <taxon>Powellomyces</taxon>
    </lineage>
</organism>
<comment type="caution">
    <text evidence="4">The sequence shown here is derived from an EMBL/GenBank/DDBJ whole genome shotgun (WGS) entry which is preliminary data.</text>
</comment>
<evidence type="ECO:0000313" key="5">
    <source>
        <dbReference type="Proteomes" id="UP000318582"/>
    </source>
</evidence>